<reference evidence="1" key="1">
    <citation type="journal article" date="2014" name="Int. J. Syst. Evol. Microbiol.">
        <title>Complete genome sequence of Corynebacterium casei LMG S-19264T (=DSM 44701T), isolated from a smear-ripened cheese.</title>
        <authorList>
            <consortium name="US DOE Joint Genome Institute (JGI-PGF)"/>
            <person name="Walter F."/>
            <person name="Albersmeier A."/>
            <person name="Kalinowski J."/>
            <person name="Ruckert C."/>
        </authorList>
    </citation>
    <scope>NUCLEOTIDE SEQUENCE</scope>
    <source>
        <strain evidence="1">KCTC 23732</strain>
    </source>
</reference>
<name>A0A918JKJ6_9BURK</name>
<sequence length="69" mass="7481">MLGAMAGSEWVLPGRGTLAKPFANNALNHTIGGVRCVYNRAEYAEQRRDMLQAWSNYIDGLAPSASLVV</sequence>
<evidence type="ECO:0000313" key="1">
    <source>
        <dbReference type="EMBL" id="GGW81871.1"/>
    </source>
</evidence>
<organism evidence="1 2">
    <name type="scientific">Advenella faeciporci</name>
    <dbReference type="NCBI Taxonomy" id="797535"/>
    <lineage>
        <taxon>Bacteria</taxon>
        <taxon>Pseudomonadati</taxon>
        <taxon>Pseudomonadota</taxon>
        <taxon>Betaproteobacteria</taxon>
        <taxon>Burkholderiales</taxon>
        <taxon>Alcaligenaceae</taxon>
    </lineage>
</organism>
<dbReference type="AlphaFoldDB" id="A0A918JKJ6"/>
<dbReference type="Proteomes" id="UP000608345">
    <property type="component" value="Unassembled WGS sequence"/>
</dbReference>
<gene>
    <name evidence="1" type="ORF">GCM10011450_09750</name>
</gene>
<keyword evidence="2" id="KW-1185">Reference proteome</keyword>
<reference evidence="1" key="2">
    <citation type="submission" date="2020-09" db="EMBL/GenBank/DDBJ databases">
        <authorList>
            <person name="Sun Q."/>
            <person name="Kim S."/>
        </authorList>
    </citation>
    <scope>NUCLEOTIDE SEQUENCE</scope>
    <source>
        <strain evidence="1">KCTC 23732</strain>
    </source>
</reference>
<accession>A0A918JKJ6</accession>
<evidence type="ECO:0008006" key="3">
    <source>
        <dbReference type="Google" id="ProtNLM"/>
    </source>
</evidence>
<protein>
    <recommendedName>
        <fullName evidence="3">Integrase</fullName>
    </recommendedName>
</protein>
<comment type="caution">
    <text evidence="1">The sequence shown here is derived from an EMBL/GenBank/DDBJ whole genome shotgun (WGS) entry which is preliminary data.</text>
</comment>
<proteinExistence type="predicted"/>
<dbReference type="EMBL" id="BMYS01000004">
    <property type="protein sequence ID" value="GGW81871.1"/>
    <property type="molecule type" value="Genomic_DNA"/>
</dbReference>
<evidence type="ECO:0000313" key="2">
    <source>
        <dbReference type="Proteomes" id="UP000608345"/>
    </source>
</evidence>